<evidence type="ECO:0000313" key="6">
    <source>
        <dbReference type="Proteomes" id="UP000274601"/>
    </source>
</evidence>
<evidence type="ECO:0000313" key="5">
    <source>
        <dbReference type="EMBL" id="RKS73569.1"/>
    </source>
</evidence>
<dbReference type="PRINTS" id="PR00778">
    <property type="entry name" value="HTHARSR"/>
</dbReference>
<dbReference type="GO" id="GO:0003677">
    <property type="term" value="F:DNA binding"/>
    <property type="evidence" value="ECO:0007669"/>
    <property type="project" value="UniProtKB-KW"/>
</dbReference>
<dbReference type="CDD" id="cd00090">
    <property type="entry name" value="HTH_ARSR"/>
    <property type="match status" value="1"/>
</dbReference>
<dbReference type="AlphaFoldDB" id="A0A495QLX7"/>
<reference evidence="5 6" key="1">
    <citation type="submission" date="2018-10" db="EMBL/GenBank/DDBJ databases">
        <title>Genomic Encyclopedia of Archaeal and Bacterial Type Strains, Phase II (KMG-II): from individual species to whole genera.</title>
        <authorList>
            <person name="Goeker M."/>
        </authorList>
    </citation>
    <scope>NUCLEOTIDE SEQUENCE [LARGE SCALE GENOMIC DNA]</scope>
    <source>
        <strain evidence="5 6">DSM 43383</strain>
    </source>
</reference>
<keyword evidence="3" id="KW-0804">Transcription</keyword>
<dbReference type="InterPro" id="IPR001845">
    <property type="entry name" value="HTH_ArsR_DNA-bd_dom"/>
</dbReference>
<dbReference type="NCBIfam" id="NF033788">
    <property type="entry name" value="HTH_metalloreg"/>
    <property type="match status" value="1"/>
</dbReference>
<dbReference type="GO" id="GO:0003700">
    <property type="term" value="F:DNA-binding transcription factor activity"/>
    <property type="evidence" value="ECO:0007669"/>
    <property type="project" value="InterPro"/>
</dbReference>
<proteinExistence type="predicted"/>
<keyword evidence="2 5" id="KW-0238">DNA-binding</keyword>
<dbReference type="PROSITE" id="PS50987">
    <property type="entry name" value="HTH_ARSR_2"/>
    <property type="match status" value="1"/>
</dbReference>
<dbReference type="SMART" id="SM00418">
    <property type="entry name" value="HTH_ARSR"/>
    <property type="match status" value="1"/>
</dbReference>
<evidence type="ECO:0000256" key="3">
    <source>
        <dbReference type="ARBA" id="ARBA00023163"/>
    </source>
</evidence>
<comment type="caution">
    <text evidence="5">The sequence shown here is derived from an EMBL/GenBank/DDBJ whole genome shotgun (WGS) entry which is preliminary data.</text>
</comment>
<gene>
    <name evidence="5" type="ORF">BZB76_4266</name>
</gene>
<name>A0A495QLX7_9ACTN</name>
<dbReference type="SUPFAM" id="SSF46785">
    <property type="entry name" value="Winged helix' DNA-binding domain"/>
    <property type="match status" value="1"/>
</dbReference>
<dbReference type="PANTHER" id="PTHR33154:SF33">
    <property type="entry name" value="TRANSCRIPTIONAL REPRESSOR SDPR"/>
    <property type="match status" value="1"/>
</dbReference>
<dbReference type="InterPro" id="IPR036390">
    <property type="entry name" value="WH_DNA-bd_sf"/>
</dbReference>
<feature type="domain" description="HTH arsR-type" evidence="4">
    <location>
        <begin position="10"/>
        <end position="104"/>
    </location>
</feature>
<evidence type="ECO:0000256" key="2">
    <source>
        <dbReference type="ARBA" id="ARBA00023125"/>
    </source>
</evidence>
<evidence type="ECO:0000259" key="4">
    <source>
        <dbReference type="PROSITE" id="PS50987"/>
    </source>
</evidence>
<sequence>MHLRVYMLACMFGVVNSVQRRLTVISEPNRFRIVELLKDGPLPVGGIVDALGLGQPQVSRHLRLLAEAGVVEVTRRAQQRIYRLNTESMREVGDWAQSFAVLWAERMDRLGSFLEDGDRGPDETNEEGA</sequence>
<accession>A0A495QLX7</accession>
<dbReference type="InterPro" id="IPR051081">
    <property type="entry name" value="HTH_MetalResp_TranReg"/>
</dbReference>
<dbReference type="Gene3D" id="1.10.10.10">
    <property type="entry name" value="Winged helix-like DNA-binding domain superfamily/Winged helix DNA-binding domain"/>
    <property type="match status" value="1"/>
</dbReference>
<protein>
    <submittedName>
        <fullName evidence="5">DNA-binding transcriptional ArsR family regulator</fullName>
    </submittedName>
</protein>
<dbReference type="InterPro" id="IPR036388">
    <property type="entry name" value="WH-like_DNA-bd_sf"/>
</dbReference>
<keyword evidence="1" id="KW-0805">Transcription regulation</keyword>
<dbReference type="InterPro" id="IPR011991">
    <property type="entry name" value="ArsR-like_HTH"/>
</dbReference>
<dbReference type="PANTHER" id="PTHR33154">
    <property type="entry name" value="TRANSCRIPTIONAL REGULATOR, ARSR FAMILY"/>
    <property type="match status" value="1"/>
</dbReference>
<keyword evidence="6" id="KW-1185">Reference proteome</keyword>
<dbReference type="Proteomes" id="UP000274601">
    <property type="component" value="Unassembled WGS sequence"/>
</dbReference>
<organism evidence="5 6">
    <name type="scientific">Actinomadura pelletieri DSM 43383</name>
    <dbReference type="NCBI Taxonomy" id="1120940"/>
    <lineage>
        <taxon>Bacteria</taxon>
        <taxon>Bacillati</taxon>
        <taxon>Actinomycetota</taxon>
        <taxon>Actinomycetes</taxon>
        <taxon>Streptosporangiales</taxon>
        <taxon>Thermomonosporaceae</taxon>
        <taxon>Actinomadura</taxon>
    </lineage>
</organism>
<dbReference type="Pfam" id="PF01022">
    <property type="entry name" value="HTH_5"/>
    <property type="match status" value="1"/>
</dbReference>
<dbReference type="EMBL" id="RBWU01000004">
    <property type="protein sequence ID" value="RKS73569.1"/>
    <property type="molecule type" value="Genomic_DNA"/>
</dbReference>
<evidence type="ECO:0000256" key="1">
    <source>
        <dbReference type="ARBA" id="ARBA00023015"/>
    </source>
</evidence>